<evidence type="ECO:0000256" key="1">
    <source>
        <dbReference type="SAM" id="MobiDB-lite"/>
    </source>
</evidence>
<name>A0ABD3H3U1_9MARC</name>
<feature type="compositionally biased region" description="Polar residues" evidence="1">
    <location>
        <begin position="125"/>
        <end position="138"/>
    </location>
</feature>
<dbReference type="AlphaFoldDB" id="A0ABD3H3U1"/>
<organism evidence="2 3">
    <name type="scientific">Riccia sorocarpa</name>
    <dbReference type="NCBI Taxonomy" id="122646"/>
    <lineage>
        <taxon>Eukaryota</taxon>
        <taxon>Viridiplantae</taxon>
        <taxon>Streptophyta</taxon>
        <taxon>Embryophyta</taxon>
        <taxon>Marchantiophyta</taxon>
        <taxon>Marchantiopsida</taxon>
        <taxon>Marchantiidae</taxon>
        <taxon>Marchantiales</taxon>
        <taxon>Ricciaceae</taxon>
        <taxon>Riccia</taxon>
    </lineage>
</organism>
<gene>
    <name evidence="2" type="ORF">R1sor_003935</name>
</gene>
<comment type="caution">
    <text evidence="2">The sequence shown here is derived from an EMBL/GenBank/DDBJ whole genome shotgun (WGS) entry which is preliminary data.</text>
</comment>
<dbReference type="EMBL" id="JBJQOH010000006">
    <property type="protein sequence ID" value="KAL3685913.1"/>
    <property type="molecule type" value="Genomic_DNA"/>
</dbReference>
<accession>A0ABD3H3U1</accession>
<feature type="compositionally biased region" description="Polar residues" evidence="1">
    <location>
        <begin position="43"/>
        <end position="63"/>
    </location>
</feature>
<feature type="region of interest" description="Disordered" evidence="1">
    <location>
        <begin position="1"/>
        <end position="155"/>
    </location>
</feature>
<sequence>MLQRSAELVDRLKKPKNGGTPDPSQIQLHQNAAFEESPGRQRSPLSPRQGQNVANMGSRSPRSPRTGGGSPARVYKPGDLNVPSPSQCGDGEEGGGTPVSDPVQQQQAWGAGRFSRPVSPIRPSTRPQNAAIQDSQLKSPILPGTRRLPIWNPGP</sequence>
<evidence type="ECO:0000313" key="2">
    <source>
        <dbReference type="EMBL" id="KAL3685913.1"/>
    </source>
</evidence>
<proteinExistence type="predicted"/>
<keyword evidence="3" id="KW-1185">Reference proteome</keyword>
<evidence type="ECO:0000313" key="3">
    <source>
        <dbReference type="Proteomes" id="UP001633002"/>
    </source>
</evidence>
<reference evidence="2 3" key="1">
    <citation type="submission" date="2024-09" db="EMBL/GenBank/DDBJ databases">
        <title>Chromosome-scale assembly of Riccia sorocarpa.</title>
        <authorList>
            <person name="Paukszto L."/>
        </authorList>
    </citation>
    <scope>NUCLEOTIDE SEQUENCE [LARGE SCALE GENOMIC DNA]</scope>
    <source>
        <strain evidence="2">LP-2024</strain>
        <tissue evidence="2">Aerial parts of the thallus</tissue>
    </source>
</reference>
<protein>
    <submittedName>
        <fullName evidence="2">Uncharacterized protein</fullName>
    </submittedName>
</protein>
<dbReference type="Proteomes" id="UP001633002">
    <property type="component" value="Unassembled WGS sequence"/>
</dbReference>